<evidence type="ECO:0000313" key="3">
    <source>
        <dbReference type="Proteomes" id="UP000663608"/>
    </source>
</evidence>
<dbReference type="Pfam" id="PF21259">
    <property type="entry name" value="Rgg_C"/>
    <property type="match status" value="1"/>
</dbReference>
<dbReference type="KEGG" id="lti:JW886_06795"/>
<dbReference type="InterPro" id="IPR010057">
    <property type="entry name" value="Transcription_activator_Rgg_C"/>
</dbReference>
<gene>
    <name evidence="2" type="ORF">JW886_06795</name>
</gene>
<dbReference type="PROSITE" id="PS50943">
    <property type="entry name" value="HTH_CROC1"/>
    <property type="match status" value="1"/>
</dbReference>
<dbReference type="InterPro" id="IPR001387">
    <property type="entry name" value="Cro/C1-type_HTH"/>
</dbReference>
<dbReference type="Pfam" id="PF01381">
    <property type="entry name" value="HTH_3"/>
    <property type="match status" value="1"/>
</dbReference>
<dbReference type="CDD" id="cd00093">
    <property type="entry name" value="HTH_XRE"/>
    <property type="match status" value="1"/>
</dbReference>
<dbReference type="GO" id="GO:0003677">
    <property type="term" value="F:DNA binding"/>
    <property type="evidence" value="ECO:0007669"/>
    <property type="project" value="InterPro"/>
</dbReference>
<dbReference type="PANTHER" id="PTHR37038">
    <property type="entry name" value="TRANSCRIPTIONAL REGULATOR-RELATED"/>
    <property type="match status" value="1"/>
</dbReference>
<dbReference type="AlphaFoldDB" id="A0AA45KGM5"/>
<protein>
    <submittedName>
        <fullName evidence="2">Helix-turn-helix domain-containing protein</fullName>
    </submittedName>
</protein>
<keyword evidence="3" id="KW-1185">Reference proteome</keyword>
<feature type="domain" description="HTH cro/C1-type" evidence="1">
    <location>
        <begin position="10"/>
        <end position="64"/>
    </location>
</feature>
<name>A0AA45KGM5_9LACT</name>
<proteinExistence type="predicted"/>
<dbReference type="InterPro" id="IPR053163">
    <property type="entry name" value="HTH-type_regulator_Rgg"/>
</dbReference>
<organism evidence="2 3">
    <name type="scientific">Lactococcus taiwanensis</name>
    <dbReference type="NCBI Taxonomy" id="1151742"/>
    <lineage>
        <taxon>Bacteria</taxon>
        <taxon>Bacillati</taxon>
        <taxon>Bacillota</taxon>
        <taxon>Bacilli</taxon>
        <taxon>Lactobacillales</taxon>
        <taxon>Streptococcaceae</taxon>
        <taxon>Lactococcus</taxon>
    </lineage>
</organism>
<reference evidence="2 3" key="1">
    <citation type="submission" date="2021-02" db="EMBL/GenBank/DDBJ databases">
        <title>Complete genome sequence of Lactococcus lactis strain K_LL004.</title>
        <authorList>
            <person name="Kim H.B."/>
        </authorList>
    </citation>
    <scope>NUCLEOTIDE SEQUENCE [LARGE SCALE GENOMIC DNA]</scope>
    <source>
        <strain evidence="2 3">K_LL004</strain>
    </source>
</reference>
<evidence type="ECO:0000313" key="2">
    <source>
        <dbReference type="EMBL" id="QSE76173.1"/>
    </source>
</evidence>
<dbReference type="PANTHER" id="PTHR37038:SF12">
    <property type="entry name" value="TRANSCRIPTIONAL REGULATOR"/>
    <property type="match status" value="1"/>
</dbReference>
<dbReference type="SUPFAM" id="SSF47413">
    <property type="entry name" value="lambda repressor-like DNA-binding domains"/>
    <property type="match status" value="1"/>
</dbReference>
<evidence type="ECO:0000259" key="1">
    <source>
        <dbReference type="PROSITE" id="PS50943"/>
    </source>
</evidence>
<dbReference type="NCBIfam" id="TIGR01716">
    <property type="entry name" value="RGG_Cterm"/>
    <property type="match status" value="1"/>
</dbReference>
<sequence>MLYAKYGSVFRELRTQKKFSLSMLELLSGVSKATISQFENGKSLVSFDKLESLLECMNLTILDYSLLINNGIPEYFIIQFQEITAAFFRQDKARLEEIYYKNLEFEEETTYLIALSAKATFTSLTCEEVKEVEELLSTSPLWGLYEFYVLIHTIDQISVDLVWKLIQNFFKESYMDGYLKHLREYRALLINVLIKAIPIFIERGDMKKSKYTLDKISSLFQESDLTSKVFWHLLNGCYTYRFENKECGQRAIDECLSWMKEIGATKLSKVASARIEALKEKIN</sequence>
<dbReference type="RefSeq" id="WP_205871649.1">
    <property type="nucleotide sequence ID" value="NZ_CP070872.1"/>
</dbReference>
<accession>A0AA45KGM5</accession>
<dbReference type="Gene3D" id="1.10.260.40">
    <property type="entry name" value="lambda repressor-like DNA-binding domains"/>
    <property type="match status" value="1"/>
</dbReference>
<dbReference type="Proteomes" id="UP000663608">
    <property type="component" value="Chromosome"/>
</dbReference>
<dbReference type="InterPro" id="IPR010982">
    <property type="entry name" value="Lambda_DNA-bd_dom_sf"/>
</dbReference>
<dbReference type="SMART" id="SM00530">
    <property type="entry name" value="HTH_XRE"/>
    <property type="match status" value="1"/>
</dbReference>
<dbReference type="EMBL" id="CP070872">
    <property type="protein sequence ID" value="QSE76173.1"/>
    <property type="molecule type" value="Genomic_DNA"/>
</dbReference>